<dbReference type="Pfam" id="PF01490">
    <property type="entry name" value="Aa_trans"/>
    <property type="match status" value="1"/>
</dbReference>
<name>A0A2S2QLQ4_9HEMI</name>
<comment type="subcellular location">
    <subcellularLocation>
        <location evidence="1">Membrane</location>
        <topology evidence="1">Multi-pass membrane protein</topology>
    </subcellularLocation>
</comment>
<feature type="transmembrane region" description="Helical" evidence="5">
    <location>
        <begin position="316"/>
        <end position="337"/>
    </location>
</feature>
<accession>A0A2S2QLQ4</accession>
<protein>
    <submittedName>
        <fullName evidence="7 9 10">Proton-coupled amino acid transporter 4</fullName>
    </submittedName>
</protein>
<evidence type="ECO:0000259" key="6">
    <source>
        <dbReference type="Pfam" id="PF01490"/>
    </source>
</evidence>
<feature type="transmembrane region" description="Helical" evidence="5">
    <location>
        <begin position="358"/>
        <end position="376"/>
    </location>
</feature>
<dbReference type="AlphaFoldDB" id="A0A2S2QLQ4"/>
<evidence type="ECO:0000256" key="2">
    <source>
        <dbReference type="ARBA" id="ARBA00022692"/>
    </source>
</evidence>
<keyword evidence="2 5" id="KW-0812">Transmembrane</keyword>
<dbReference type="RefSeq" id="XP_025420628.1">
    <property type="nucleotide sequence ID" value="XM_025564843.1"/>
</dbReference>
<evidence type="ECO:0000313" key="10">
    <source>
        <dbReference type="RefSeq" id="XP_025420628.1"/>
    </source>
</evidence>
<reference evidence="9 10" key="2">
    <citation type="submission" date="2025-04" db="UniProtKB">
        <authorList>
            <consortium name="RefSeq"/>
        </authorList>
    </citation>
    <scope>IDENTIFICATION</scope>
    <source>
        <tissue evidence="9 10">Whole body</tissue>
    </source>
</reference>
<evidence type="ECO:0000313" key="8">
    <source>
        <dbReference type="Proteomes" id="UP000694846"/>
    </source>
</evidence>
<feature type="transmembrane region" description="Helical" evidence="5">
    <location>
        <begin position="138"/>
        <end position="157"/>
    </location>
</feature>
<feature type="domain" description="Amino acid transporter transmembrane" evidence="6">
    <location>
        <begin position="42"/>
        <end position="440"/>
    </location>
</feature>
<keyword evidence="8" id="KW-1185">Reference proteome</keyword>
<dbReference type="PANTHER" id="PTHR22950:SF349">
    <property type="entry name" value="AMINO ACID TRANSPORTER TRANSMEMBRANE DOMAIN-CONTAINING PROTEIN"/>
    <property type="match status" value="1"/>
</dbReference>
<proteinExistence type="predicted"/>
<dbReference type="OrthoDB" id="1684102at2759"/>
<gene>
    <name evidence="7" type="primary">Slc36a4_1</name>
    <name evidence="9 10" type="synonym">LOC112690759</name>
    <name evidence="7" type="ORF">g.161668</name>
</gene>
<evidence type="ECO:0000256" key="3">
    <source>
        <dbReference type="ARBA" id="ARBA00022989"/>
    </source>
</evidence>
<dbReference type="EMBL" id="GGMS01009451">
    <property type="protein sequence ID" value="MBY78654.1"/>
    <property type="molecule type" value="Transcribed_RNA"/>
</dbReference>
<dbReference type="Proteomes" id="UP000694846">
    <property type="component" value="Unplaced"/>
</dbReference>
<evidence type="ECO:0000256" key="5">
    <source>
        <dbReference type="SAM" id="Phobius"/>
    </source>
</evidence>
<keyword evidence="4 5" id="KW-0472">Membrane</keyword>
<feature type="transmembrane region" description="Helical" evidence="5">
    <location>
        <begin position="388"/>
        <end position="409"/>
    </location>
</feature>
<evidence type="ECO:0000313" key="7">
    <source>
        <dbReference type="EMBL" id="MBY78654.1"/>
    </source>
</evidence>
<feature type="transmembrane region" description="Helical" evidence="5">
    <location>
        <begin position="273"/>
        <end position="296"/>
    </location>
</feature>
<keyword evidence="3 5" id="KW-1133">Transmembrane helix</keyword>
<feature type="transmembrane region" description="Helical" evidence="5">
    <location>
        <begin position="199"/>
        <end position="219"/>
    </location>
</feature>
<dbReference type="InterPro" id="IPR013057">
    <property type="entry name" value="AA_transpt_TM"/>
</dbReference>
<evidence type="ECO:0000256" key="4">
    <source>
        <dbReference type="ARBA" id="ARBA00023136"/>
    </source>
</evidence>
<feature type="transmembrane region" description="Helical" evidence="5">
    <location>
        <begin position="421"/>
        <end position="440"/>
    </location>
</feature>
<dbReference type="GO" id="GO:0015179">
    <property type="term" value="F:L-amino acid transmembrane transporter activity"/>
    <property type="evidence" value="ECO:0007669"/>
    <property type="project" value="TreeGrafter"/>
</dbReference>
<feature type="transmembrane region" description="Helical" evidence="5">
    <location>
        <begin position="239"/>
        <end position="261"/>
    </location>
</feature>
<dbReference type="RefSeq" id="XP_025420627.1">
    <property type="nucleotide sequence ID" value="XM_025564842.1"/>
</dbReference>
<feature type="transmembrane region" description="Helical" evidence="5">
    <location>
        <begin position="177"/>
        <end position="192"/>
    </location>
</feature>
<evidence type="ECO:0000256" key="1">
    <source>
        <dbReference type="ARBA" id="ARBA00004141"/>
    </source>
</evidence>
<sequence length="456" mass="50885">METEKSNNEETKTNSEVQSTMVEMGEVNHCSRPSTTVENKPSGFLVTLIHFIKGNIGCGMLAMGQAFRLGGLCLTLCILLYVWLICVYNMHILTTLSKKVQNRLQSKRAQSFGDTVENAFKMSDKWIFRIISNSIRKIVLYNILITQIGLCSVYILFISETLQELLKQYTCEMDRHFVLLLTMPLIMVCACLRKLRFIAPLSTLANFALVTGVITIMYYSCSDLALDNRRLSYDKLSELPTMFGIIMFSFEGIGLVLPLFAEIKNDKRFTSCFGVLNFGMVAVMMLNVSLGMTGYMKWGDDVESSLTKNLPYDSKLTQFVILMMILGIACSYALQFYPAAIIIYSHLENNHGPFNRPALWDYGIRISVCLITYLAASTVPHLDLFMSLVGSVTCVALTMIFPALSNLAFRSKDKGSAICTTADMVTILTAVIGSVTGIYANSTAIYNKFTENHSNG</sequence>
<reference evidence="7" key="1">
    <citation type="submission" date="2018-04" db="EMBL/GenBank/DDBJ databases">
        <title>Transcriptome assembly of Sipha flava.</title>
        <authorList>
            <person name="Scully E.D."/>
            <person name="Geib S.M."/>
            <person name="Palmer N.A."/>
            <person name="Koch K."/>
            <person name="Bradshaw J."/>
            <person name="Heng-Moss T."/>
            <person name="Sarath G."/>
        </authorList>
    </citation>
    <scope>NUCLEOTIDE SEQUENCE</scope>
</reference>
<evidence type="ECO:0000313" key="9">
    <source>
        <dbReference type="RefSeq" id="XP_025420627.1"/>
    </source>
</evidence>
<feature type="transmembrane region" description="Helical" evidence="5">
    <location>
        <begin position="69"/>
        <end position="90"/>
    </location>
</feature>
<dbReference type="GO" id="GO:0005774">
    <property type="term" value="C:vacuolar membrane"/>
    <property type="evidence" value="ECO:0007669"/>
    <property type="project" value="TreeGrafter"/>
</dbReference>
<dbReference type="PANTHER" id="PTHR22950">
    <property type="entry name" value="AMINO ACID TRANSPORTER"/>
    <property type="match status" value="1"/>
</dbReference>
<organism evidence="7">
    <name type="scientific">Sipha flava</name>
    <name type="common">yellow sugarcane aphid</name>
    <dbReference type="NCBI Taxonomy" id="143950"/>
    <lineage>
        <taxon>Eukaryota</taxon>
        <taxon>Metazoa</taxon>
        <taxon>Ecdysozoa</taxon>
        <taxon>Arthropoda</taxon>
        <taxon>Hexapoda</taxon>
        <taxon>Insecta</taxon>
        <taxon>Pterygota</taxon>
        <taxon>Neoptera</taxon>
        <taxon>Paraneoptera</taxon>
        <taxon>Hemiptera</taxon>
        <taxon>Sternorrhyncha</taxon>
        <taxon>Aphidomorpha</taxon>
        <taxon>Aphidoidea</taxon>
        <taxon>Aphididae</taxon>
        <taxon>Sipha</taxon>
    </lineage>
</organism>